<dbReference type="InterPro" id="IPR036465">
    <property type="entry name" value="vWFA_dom_sf"/>
</dbReference>
<dbReference type="InterPro" id="IPR002035">
    <property type="entry name" value="VWF_A"/>
</dbReference>
<keyword evidence="3" id="KW-1185">Reference proteome</keyword>
<proteinExistence type="predicted"/>
<dbReference type="Proteomes" id="UP000215896">
    <property type="component" value="Unassembled WGS sequence"/>
</dbReference>
<dbReference type="PANTHER" id="PTHR30634">
    <property type="entry name" value="OUTER MEMBRANE LOLAB LIPOPROTEIN INSERTION APPARATUS"/>
    <property type="match status" value="1"/>
</dbReference>
<dbReference type="Pfam" id="PF05762">
    <property type="entry name" value="VWA_CoxE"/>
    <property type="match status" value="1"/>
</dbReference>
<dbReference type="Gene3D" id="3.40.50.410">
    <property type="entry name" value="von Willebrand factor, type A domain"/>
    <property type="match status" value="1"/>
</dbReference>
<feature type="domain" description="VWFA" evidence="1">
    <location>
        <begin position="211"/>
        <end position="370"/>
    </location>
</feature>
<reference evidence="2 3" key="1">
    <citation type="submission" date="2017-07" db="EMBL/GenBank/DDBJ databases">
        <title>Draft whole genome sequences of clinical Proprionibacteriaceae strains.</title>
        <authorList>
            <person name="Bernier A.-M."/>
            <person name="Bernard K."/>
            <person name="Domingo M.-C."/>
        </authorList>
    </citation>
    <scope>NUCLEOTIDE SEQUENCE [LARGE SCALE GENOMIC DNA]</scope>
    <source>
        <strain evidence="2 3">NML 030167</strain>
    </source>
</reference>
<gene>
    <name evidence="2" type="ORF">CGZ94_04070</name>
</gene>
<comment type="caution">
    <text evidence="2">The sequence shown here is derived from an EMBL/GenBank/DDBJ whole genome shotgun (WGS) entry which is preliminary data.</text>
</comment>
<sequence>MAEPQTGERSRRWRLLLGADGDDEQGTGLSGADRALDRALGALYDRTEAGDGATKRSGGLGSSAPRISKWLGEIRDLFPNTVVQVLQRDAMERLDLATLLRDPELIESIEPDIHLASTLAQLGSVLPEQARAAARRVVQRVVDDLQRRLAEPTRAATLGALNRASRTHRPRPGDIDWNRTIAANLKHYLPEHRTVVPHRLIGHGRRSVGIQREVVIALDQSGSMAESVIYASVFAAVLAGLNTVHTSLVAFDTSVADLTDRLADPVEVIFGAQLGGGTDINQAIAYCAELIDRPADTVLVLISDLFEGGDETDLVRRLRALRESGVTVVCLLALDDSGAPAYDRELAGILAQLDIPAFACTPDAFPELMQHAIAGDDLSSWVSGYQARRAQGPAQR</sequence>
<dbReference type="SMART" id="SM00327">
    <property type="entry name" value="VWA"/>
    <property type="match status" value="1"/>
</dbReference>
<dbReference type="InterPro" id="IPR008912">
    <property type="entry name" value="Uncharacterised_CoxE"/>
</dbReference>
<protein>
    <recommendedName>
        <fullName evidence="1">VWFA domain-containing protein</fullName>
    </recommendedName>
</protein>
<dbReference type="EMBL" id="NMVO01000002">
    <property type="protein sequence ID" value="OYO16810.1"/>
    <property type="molecule type" value="Genomic_DNA"/>
</dbReference>
<dbReference type="InterPro" id="IPR050458">
    <property type="entry name" value="LolB"/>
</dbReference>
<accession>A0A4R6M0I9</accession>
<evidence type="ECO:0000313" key="3">
    <source>
        <dbReference type="Proteomes" id="UP000215896"/>
    </source>
</evidence>
<dbReference type="OrthoDB" id="9789979at2"/>
<dbReference type="PANTHER" id="PTHR30634:SF16">
    <property type="entry name" value="OUTER-MEMBRANE LIPOPROTEIN LOLB"/>
    <property type="match status" value="1"/>
</dbReference>
<name>A0A255GLX0_9ACTN</name>
<evidence type="ECO:0000259" key="1">
    <source>
        <dbReference type="SMART" id="SM00327"/>
    </source>
</evidence>
<accession>A0A255GLX0</accession>
<dbReference type="RefSeq" id="WP_094404822.1">
    <property type="nucleotide sequence ID" value="NZ_NMVO01000002.1"/>
</dbReference>
<dbReference type="AlphaFoldDB" id="A0A255GLX0"/>
<organism evidence="2 3">
    <name type="scientific">Enemella evansiae</name>
    <dbReference type="NCBI Taxonomy" id="2016499"/>
    <lineage>
        <taxon>Bacteria</taxon>
        <taxon>Bacillati</taxon>
        <taxon>Actinomycetota</taxon>
        <taxon>Actinomycetes</taxon>
        <taxon>Propionibacteriales</taxon>
        <taxon>Propionibacteriaceae</taxon>
        <taxon>Enemella</taxon>
    </lineage>
</organism>
<dbReference type="SUPFAM" id="SSF53300">
    <property type="entry name" value="vWA-like"/>
    <property type="match status" value="1"/>
</dbReference>
<evidence type="ECO:0000313" key="2">
    <source>
        <dbReference type="EMBL" id="OYO16810.1"/>
    </source>
</evidence>